<dbReference type="OrthoDB" id="783096at2759"/>
<dbReference type="AlphaFoldDB" id="A0A1R3H8N9"/>
<gene>
    <name evidence="1" type="ORF">CCACVL1_21019</name>
</gene>
<comment type="caution">
    <text evidence="1">The sequence shown here is derived from an EMBL/GenBank/DDBJ whole genome shotgun (WGS) entry which is preliminary data.</text>
</comment>
<evidence type="ECO:0000313" key="2">
    <source>
        <dbReference type="Proteomes" id="UP000188268"/>
    </source>
</evidence>
<keyword evidence="2" id="KW-1185">Reference proteome</keyword>
<name>A0A1R3H8N9_COCAP</name>
<dbReference type="EMBL" id="AWWV01012504">
    <property type="protein sequence ID" value="OMO66714.1"/>
    <property type="molecule type" value="Genomic_DNA"/>
</dbReference>
<dbReference type="Gramene" id="OMO66714">
    <property type="protein sequence ID" value="OMO66714"/>
    <property type="gene ID" value="CCACVL1_21019"/>
</dbReference>
<protein>
    <submittedName>
        <fullName evidence="1">Uncharacterized protein</fullName>
    </submittedName>
</protein>
<organism evidence="1 2">
    <name type="scientific">Corchorus capsularis</name>
    <name type="common">Jute</name>
    <dbReference type="NCBI Taxonomy" id="210143"/>
    <lineage>
        <taxon>Eukaryota</taxon>
        <taxon>Viridiplantae</taxon>
        <taxon>Streptophyta</taxon>
        <taxon>Embryophyta</taxon>
        <taxon>Tracheophyta</taxon>
        <taxon>Spermatophyta</taxon>
        <taxon>Magnoliopsida</taxon>
        <taxon>eudicotyledons</taxon>
        <taxon>Gunneridae</taxon>
        <taxon>Pentapetalae</taxon>
        <taxon>rosids</taxon>
        <taxon>malvids</taxon>
        <taxon>Malvales</taxon>
        <taxon>Malvaceae</taxon>
        <taxon>Grewioideae</taxon>
        <taxon>Apeibeae</taxon>
        <taxon>Corchorus</taxon>
    </lineage>
</organism>
<reference evidence="1 2" key="1">
    <citation type="submission" date="2013-09" db="EMBL/GenBank/DDBJ databases">
        <title>Corchorus capsularis genome sequencing.</title>
        <authorList>
            <person name="Alam M."/>
            <person name="Haque M.S."/>
            <person name="Islam M.S."/>
            <person name="Emdad E.M."/>
            <person name="Islam M.M."/>
            <person name="Ahmed B."/>
            <person name="Halim A."/>
            <person name="Hossen Q.M.M."/>
            <person name="Hossain M.Z."/>
            <person name="Ahmed R."/>
            <person name="Khan M.M."/>
            <person name="Islam R."/>
            <person name="Rashid M.M."/>
            <person name="Khan S.A."/>
            <person name="Rahman M.S."/>
            <person name="Alam M."/>
        </authorList>
    </citation>
    <scope>NUCLEOTIDE SEQUENCE [LARGE SCALE GENOMIC DNA]</scope>
    <source>
        <strain evidence="2">cv. CVL-1</strain>
        <tissue evidence="1">Whole seedling</tissue>
    </source>
</reference>
<sequence>MSFISVMDYSVSQINPPCEDLVDVNGGMMHIDGFGNYNLSVHGAPGSPLFKEFQHMDGLRNLNFIGFAAFHRDLRS</sequence>
<evidence type="ECO:0000313" key="1">
    <source>
        <dbReference type="EMBL" id="OMO66714.1"/>
    </source>
</evidence>
<accession>A0A1R3H8N9</accession>
<dbReference type="Proteomes" id="UP000188268">
    <property type="component" value="Unassembled WGS sequence"/>
</dbReference>
<proteinExistence type="predicted"/>
<dbReference type="STRING" id="210143.A0A1R3H8N9"/>